<comment type="caution">
    <text evidence="1">The sequence shown here is derived from an EMBL/GenBank/DDBJ whole genome shotgun (WGS) entry which is preliminary data.</text>
</comment>
<name>A0ACC3B9F2_9EURO</name>
<keyword evidence="2" id="KW-1185">Reference proteome</keyword>
<dbReference type="Proteomes" id="UP001177260">
    <property type="component" value="Unassembled WGS sequence"/>
</dbReference>
<proteinExistence type="predicted"/>
<organism evidence="1 2">
    <name type="scientific">Aspergillus melleus</name>
    <dbReference type="NCBI Taxonomy" id="138277"/>
    <lineage>
        <taxon>Eukaryota</taxon>
        <taxon>Fungi</taxon>
        <taxon>Dikarya</taxon>
        <taxon>Ascomycota</taxon>
        <taxon>Pezizomycotina</taxon>
        <taxon>Eurotiomycetes</taxon>
        <taxon>Eurotiomycetidae</taxon>
        <taxon>Eurotiales</taxon>
        <taxon>Aspergillaceae</taxon>
        <taxon>Aspergillus</taxon>
        <taxon>Aspergillus subgen. Circumdati</taxon>
    </lineage>
</organism>
<dbReference type="EMBL" id="JAOPJF010000013">
    <property type="protein sequence ID" value="KAK1147093.1"/>
    <property type="molecule type" value="Genomic_DNA"/>
</dbReference>
<sequence>MEPDWAPDVVVAVDFGMTCTGIAYSYAPEWPAPKSLQHWPGLMGSELANKVPSRLRYDSSTGQVQSWGFQCERGGDIKEVFKLNLDPHFVDSRPDPPSRMDAMKWFTDYIHCIYRYVVSHFTNTFPRFSSRNVEFIFSIPTTWKDPRMVAELRQSIRLDSASHRATIGLTEAEAAAVYASGQFYQKGDVILVCDAGGGTTDVNVLKLMSNPGESTLFQPLSCVEGKAVGSSLIDSAACQLLSARLDCIRELLSEPPQNTAWALISQHFQRFKCNFGSEMMDGSSLNIDIPGLTQEFSFPAAGITNGQIAITQYELQELFDARIDEVHSLLDEQIHSLQATNPQEKINPDFMSNLVEVLTVEEPQLAVVQGQILNRIQQLKQGASVFNSLYSRVSYGVICDQLYDPHRHSREPVRFDERDGKKFAIGQIDWLILQGDATPRTGVSKEFRRKIYPQHMAKPWVAQIVMSTLPPAQVPQSMSHPGASLICNIEVDMTSVDRKPKNHRWYHRNPAHFLASFTIKMVIGPTDLEFELWNKSGGRIRSQNRDPITVTWTLPAQEMMSETDREVQEMADDKKYLPSELTTPSTSLSKTAPYSEPLLPQLDVTNPYYTDLHHNLRAYVREYVDTYITPHAQEWEEAGQVPEAVRRRHCELGFGIVHPLTTPEDAAGLSLPGNVPREKWDTWCSLIVADELTRVGYVGVSWGLGAGNGIGCPPVAKFGTPEQRQRWFPRVAKGEIRFCLGITEPDAGSDVANIQTAAKRDGDCYVVNGAKKWITNGIWADYCTAAVRTGGLGRTGISLLVIPLAAAGVTRRRMHNSGVNASGSTFLEFDDVRVPIDHLIGEENKGFPLIMSNFNPERLSLACASLRLARVCAEDAFHYAVQRETFGSPLITRQAIQAKIFKFGLMIEPAYAFMEQLVHIIELTKDRPNDDVRIGGMTALLKVMSTRALEKSVREAQQILGGAGYNKAGKGARIEQISRDARVHVVGGGSEEIMMGLALQEETKALHTRRRALEKKSRL</sequence>
<gene>
    <name evidence="1" type="ORF">N8T08_001832</name>
</gene>
<accession>A0ACC3B9F2</accession>
<evidence type="ECO:0000313" key="2">
    <source>
        <dbReference type="Proteomes" id="UP001177260"/>
    </source>
</evidence>
<reference evidence="1 2" key="1">
    <citation type="journal article" date="2023" name="ACS Omega">
        <title>Identification of the Neoaspergillic Acid Biosynthesis Gene Cluster by Establishing an In Vitro CRISPR-Ribonucleoprotein Genetic System in Aspergillus melleus.</title>
        <authorList>
            <person name="Yuan B."/>
            <person name="Grau M.F."/>
            <person name="Murata R.M."/>
            <person name="Torok T."/>
            <person name="Venkateswaran K."/>
            <person name="Stajich J.E."/>
            <person name="Wang C.C.C."/>
        </authorList>
    </citation>
    <scope>NUCLEOTIDE SEQUENCE [LARGE SCALE GENOMIC DNA]</scope>
    <source>
        <strain evidence="1 2">IMV 1140</strain>
    </source>
</reference>
<evidence type="ECO:0000313" key="1">
    <source>
        <dbReference type="EMBL" id="KAK1147093.1"/>
    </source>
</evidence>
<protein>
    <submittedName>
        <fullName evidence="1">Uncharacterized protein</fullName>
    </submittedName>
</protein>